<organism evidence="5 6">
    <name type="scientific">Vigna radiata var. radiata</name>
    <name type="common">Mung bean</name>
    <name type="synonym">Phaseolus aureus</name>
    <dbReference type="NCBI Taxonomy" id="3916"/>
    <lineage>
        <taxon>Eukaryota</taxon>
        <taxon>Viridiplantae</taxon>
        <taxon>Streptophyta</taxon>
        <taxon>Embryophyta</taxon>
        <taxon>Tracheophyta</taxon>
        <taxon>Spermatophyta</taxon>
        <taxon>Magnoliopsida</taxon>
        <taxon>eudicotyledons</taxon>
        <taxon>Gunneridae</taxon>
        <taxon>Pentapetalae</taxon>
        <taxon>rosids</taxon>
        <taxon>fabids</taxon>
        <taxon>Fabales</taxon>
        <taxon>Fabaceae</taxon>
        <taxon>Papilionoideae</taxon>
        <taxon>50 kb inversion clade</taxon>
        <taxon>NPAAA clade</taxon>
        <taxon>indigoferoid/millettioid clade</taxon>
        <taxon>Phaseoleae</taxon>
        <taxon>Vigna</taxon>
    </lineage>
</organism>
<evidence type="ECO:0000256" key="1">
    <source>
        <dbReference type="ARBA" id="ARBA00022690"/>
    </source>
</evidence>
<dbReference type="Proteomes" id="UP000087766">
    <property type="component" value="Chromosome 1"/>
</dbReference>
<evidence type="ECO:0000256" key="4">
    <source>
        <dbReference type="SAM" id="SignalP"/>
    </source>
</evidence>
<dbReference type="InterPro" id="IPR002160">
    <property type="entry name" value="Prot_inh_Kunz-lg"/>
</dbReference>
<keyword evidence="5" id="KW-1185">Reference proteome</keyword>
<keyword evidence="3" id="KW-1015">Disulfide bond</keyword>
<sequence length="205" mass="22703">MKPKQVVVVVSFLLPLLAFLSDGAPERVLDVSLNPLEVYRNYYILPVITGPEGGGLKLAKTGHSECPLTVLQDKSEVNNGRSVKFTIPAGNTSIIRIGTTLDIKFVNKPECAKSGKWGLLYDPEIYRFCVVIDGPDSTFQIQKHRAGYKLMSCNSRTCYDIGRFDAENGESGRRLTTNAAEPFEIVFVRALVDDFEDNKVIKSVV</sequence>
<dbReference type="SMR" id="A0A1S3UL94"/>
<dbReference type="GO" id="GO:0004867">
    <property type="term" value="F:serine-type endopeptidase inhibitor activity"/>
    <property type="evidence" value="ECO:0007669"/>
    <property type="project" value="UniProtKB-KW"/>
</dbReference>
<name>A0A1S3UL94_VIGRR</name>
<reference evidence="6" key="2">
    <citation type="submission" date="2025-08" db="UniProtKB">
        <authorList>
            <consortium name="RefSeq"/>
        </authorList>
    </citation>
    <scope>IDENTIFICATION</scope>
    <source>
        <tissue evidence="6">Leaf</tissue>
    </source>
</reference>
<evidence type="ECO:0000313" key="5">
    <source>
        <dbReference type="Proteomes" id="UP000087766"/>
    </source>
</evidence>
<feature type="chain" id="PRO_5010255629" evidence="4">
    <location>
        <begin position="24"/>
        <end position="205"/>
    </location>
</feature>
<dbReference type="AlphaFoldDB" id="A0A1S3UL94"/>
<keyword evidence="1" id="KW-0646">Protease inhibitor</keyword>
<evidence type="ECO:0000256" key="2">
    <source>
        <dbReference type="ARBA" id="ARBA00022900"/>
    </source>
</evidence>
<keyword evidence="4" id="KW-0732">Signal</keyword>
<dbReference type="InterPro" id="IPR011065">
    <property type="entry name" value="Kunitz_inhibitor_STI-like_sf"/>
</dbReference>
<proteinExistence type="predicted"/>
<gene>
    <name evidence="6" type="primary">LOC106766563</name>
</gene>
<dbReference type="PRINTS" id="PR00291">
    <property type="entry name" value="KUNITZINHBTR"/>
</dbReference>
<dbReference type="Gramene" id="Vradi01g06610.1">
    <property type="protein sequence ID" value="Vradi01g06610.1"/>
    <property type="gene ID" value="Vradi01g06610"/>
</dbReference>
<accession>A0A1S3UL94</accession>
<protein>
    <submittedName>
        <fullName evidence="6">Kunitz-type trypsin inhibitor-like 2 protein</fullName>
    </submittedName>
</protein>
<dbReference type="Pfam" id="PF00197">
    <property type="entry name" value="Kunitz_legume"/>
    <property type="match status" value="1"/>
</dbReference>
<feature type="signal peptide" evidence="4">
    <location>
        <begin position="1"/>
        <end position="23"/>
    </location>
</feature>
<dbReference type="RefSeq" id="XP_014506772.1">
    <property type="nucleotide sequence ID" value="XM_014651286.2"/>
</dbReference>
<evidence type="ECO:0000256" key="3">
    <source>
        <dbReference type="ARBA" id="ARBA00023157"/>
    </source>
</evidence>
<dbReference type="PANTHER" id="PTHR33107">
    <property type="entry name" value="KUNITZ TRYPSIN INHIBITOR 2"/>
    <property type="match status" value="1"/>
</dbReference>
<dbReference type="SUPFAM" id="SSF50386">
    <property type="entry name" value="STI-like"/>
    <property type="match status" value="1"/>
</dbReference>
<dbReference type="Gene3D" id="2.80.10.50">
    <property type="match status" value="1"/>
</dbReference>
<dbReference type="GeneID" id="106766563"/>
<reference evidence="5" key="1">
    <citation type="journal article" date="2014" name="Nat. Commun.">
        <title>Genome sequence of mungbean and insights into evolution within Vigna species.</title>
        <authorList>
            <person name="Kang Y.J."/>
            <person name="Kim S.K."/>
            <person name="Kim M.Y."/>
            <person name="Lestari P."/>
            <person name="Kim K.H."/>
            <person name="Ha B.K."/>
            <person name="Jun T.H."/>
            <person name="Hwang W.J."/>
            <person name="Lee T."/>
            <person name="Lee J."/>
            <person name="Shim S."/>
            <person name="Yoon M.Y."/>
            <person name="Jang Y.E."/>
            <person name="Han K.S."/>
            <person name="Taeprayoon P."/>
            <person name="Yoon N."/>
            <person name="Somta P."/>
            <person name="Tanya P."/>
            <person name="Kim K.S."/>
            <person name="Gwag J.G."/>
            <person name="Moon J.K."/>
            <person name="Lee Y.H."/>
            <person name="Park B.S."/>
            <person name="Bombarely A."/>
            <person name="Doyle J.J."/>
            <person name="Jackson S.A."/>
            <person name="Schafleitner R."/>
            <person name="Srinives P."/>
            <person name="Varshney R.K."/>
            <person name="Lee S.H."/>
        </authorList>
    </citation>
    <scope>NUCLEOTIDE SEQUENCE [LARGE SCALE GENOMIC DNA]</scope>
    <source>
        <strain evidence="5">cv. VC1973A</strain>
    </source>
</reference>
<evidence type="ECO:0000313" key="6">
    <source>
        <dbReference type="RefSeq" id="XP_014506772.1"/>
    </source>
</evidence>
<keyword evidence="2" id="KW-0722">Serine protease inhibitor</keyword>
<dbReference type="KEGG" id="vra:106766563"/>
<dbReference type="OrthoDB" id="1872570at2759"/>
<dbReference type="PANTHER" id="PTHR33107:SF21">
    <property type="entry name" value="KUNITZ FAMILY TRYPSIN AND PROTEASE INHIBITOR PROTEIN"/>
    <property type="match status" value="1"/>
</dbReference>
<dbReference type="SMART" id="SM00452">
    <property type="entry name" value="STI"/>
    <property type="match status" value="1"/>
</dbReference>